<accession>A0A2V5LTU7</accession>
<dbReference type="InterPro" id="IPR036388">
    <property type="entry name" value="WH-like_DNA-bd_sf"/>
</dbReference>
<dbReference type="Proteomes" id="UP000247832">
    <property type="component" value="Unassembled WGS sequence"/>
</dbReference>
<dbReference type="PANTHER" id="PTHR18964">
    <property type="entry name" value="ROK (REPRESSOR, ORF, KINASE) FAMILY"/>
    <property type="match status" value="1"/>
</dbReference>
<dbReference type="Pfam" id="PF00480">
    <property type="entry name" value="ROK"/>
    <property type="match status" value="1"/>
</dbReference>
<evidence type="ECO:0000313" key="2">
    <source>
        <dbReference type="EMBL" id="PYI66687.1"/>
    </source>
</evidence>
<comment type="caution">
    <text evidence="2">The sequence shown here is derived from an EMBL/GenBank/DDBJ whole genome shotgun (WGS) entry which is preliminary data.</text>
</comment>
<dbReference type="InterPro" id="IPR000600">
    <property type="entry name" value="ROK"/>
</dbReference>
<evidence type="ECO:0000313" key="3">
    <source>
        <dbReference type="Proteomes" id="UP000247832"/>
    </source>
</evidence>
<organism evidence="2 3">
    <name type="scientific">Arthrobacter livingstonensis</name>
    <dbReference type="NCBI Taxonomy" id="670078"/>
    <lineage>
        <taxon>Bacteria</taxon>
        <taxon>Bacillati</taxon>
        <taxon>Actinomycetota</taxon>
        <taxon>Actinomycetes</taxon>
        <taxon>Micrococcales</taxon>
        <taxon>Micrococcaceae</taxon>
        <taxon>Arthrobacter</taxon>
    </lineage>
</organism>
<gene>
    <name evidence="2" type="ORF">CVV68_12805</name>
</gene>
<dbReference type="OrthoDB" id="37575at2"/>
<sequence>MGAVLAVMRRSTAVTGTDLIEATGLARATVIAVCDDLINAGWVRELPAQRTAVQKGRPARVFEFDARAGVVVGLDFGVAKATALVADLRGAVLGKATESFGGFVEPVAKRLATIDRAIRAALAAAGVGAEAVLVAGIGIAAPVDRNGNIPHSQRFWEHFDIGIREELRGRHGWPVLLGNDADLASMAEHWMGVGAGVDDLAVMLAGERIGFGLIESGRLLRGASGRAGEVGQLDLVEGVGTPDGIAHLARALAVTDMAAPKDVTAEAVFSAAARGDAAAGQVLERIARRMARVIALLATFTDPELVVIGGAVAQSAAVLLGPLGDELAKFMPTPPRVAVSTLGDAIVTLGAVRLALDYVEQNVLELVPLR</sequence>
<dbReference type="AlphaFoldDB" id="A0A2V5LTU7"/>
<dbReference type="GO" id="GO:0016301">
    <property type="term" value="F:kinase activity"/>
    <property type="evidence" value="ECO:0007669"/>
    <property type="project" value="UniProtKB-KW"/>
</dbReference>
<dbReference type="SUPFAM" id="SSF53067">
    <property type="entry name" value="Actin-like ATPase domain"/>
    <property type="match status" value="1"/>
</dbReference>
<comment type="similarity">
    <text evidence="1">Belongs to the ROK (NagC/XylR) family.</text>
</comment>
<keyword evidence="3" id="KW-1185">Reference proteome</keyword>
<dbReference type="Gene3D" id="1.10.10.10">
    <property type="entry name" value="Winged helix-like DNA-binding domain superfamily/Winged helix DNA-binding domain"/>
    <property type="match status" value="1"/>
</dbReference>
<dbReference type="Gene3D" id="3.30.420.40">
    <property type="match status" value="2"/>
</dbReference>
<dbReference type="SUPFAM" id="SSF46785">
    <property type="entry name" value="Winged helix' DNA-binding domain"/>
    <property type="match status" value="1"/>
</dbReference>
<dbReference type="PANTHER" id="PTHR18964:SF149">
    <property type="entry name" value="BIFUNCTIONAL UDP-N-ACETYLGLUCOSAMINE 2-EPIMERASE_N-ACETYLMANNOSAMINE KINASE"/>
    <property type="match status" value="1"/>
</dbReference>
<reference evidence="2 3" key="1">
    <citation type="submission" date="2018-05" db="EMBL/GenBank/DDBJ databases">
        <title>Genetic diversity of glacier-inhabiting Cryobacterium bacteria in China and description of Cryobacterium mengkeensis sp. nov. and Arthrobacter glacialis sp. nov.</title>
        <authorList>
            <person name="Liu Q."/>
            <person name="Xin Y.-H."/>
        </authorList>
    </citation>
    <scope>NUCLEOTIDE SEQUENCE [LARGE SCALE GENOMIC DNA]</scope>
    <source>
        <strain evidence="2 3">LI2</strain>
    </source>
</reference>
<dbReference type="InterPro" id="IPR043129">
    <property type="entry name" value="ATPase_NBD"/>
</dbReference>
<protein>
    <submittedName>
        <fullName evidence="2">Sugar kinase</fullName>
    </submittedName>
</protein>
<dbReference type="CDD" id="cd23763">
    <property type="entry name" value="ASKHA_ATPase_ROK"/>
    <property type="match status" value="1"/>
</dbReference>
<name>A0A2V5LTU7_9MICC</name>
<dbReference type="InterPro" id="IPR036390">
    <property type="entry name" value="WH_DNA-bd_sf"/>
</dbReference>
<proteinExistence type="inferred from homology"/>
<keyword evidence="2" id="KW-0418">Kinase</keyword>
<keyword evidence="2" id="KW-0808">Transferase</keyword>
<dbReference type="EMBL" id="QJVD01000013">
    <property type="protein sequence ID" value="PYI66687.1"/>
    <property type="molecule type" value="Genomic_DNA"/>
</dbReference>
<evidence type="ECO:0000256" key="1">
    <source>
        <dbReference type="ARBA" id="ARBA00006479"/>
    </source>
</evidence>